<dbReference type="PANTHER" id="PTHR30244:SF34">
    <property type="entry name" value="DTDP-4-AMINO-4,6-DIDEOXYGALACTOSE TRANSAMINASE"/>
    <property type="match status" value="1"/>
</dbReference>
<dbReference type="AlphaFoldDB" id="A0A8D5FL55"/>
<dbReference type="GO" id="GO:0030170">
    <property type="term" value="F:pyridoxal phosphate binding"/>
    <property type="evidence" value="ECO:0007669"/>
    <property type="project" value="TreeGrafter"/>
</dbReference>
<comment type="similarity">
    <text evidence="1 2">Belongs to the DegT/DnrJ/EryC1 family.</text>
</comment>
<dbReference type="EMBL" id="AP024086">
    <property type="protein sequence ID" value="BCL61013.1"/>
    <property type="molecule type" value="Genomic_DNA"/>
</dbReference>
<keyword evidence="3" id="KW-0808">Transferase</keyword>
<dbReference type="Proteomes" id="UP000826725">
    <property type="component" value="Chromosome"/>
</dbReference>
<gene>
    <name evidence="3" type="ORF">DGMP_17060</name>
</gene>
<keyword evidence="4" id="KW-1185">Reference proteome</keyword>
<dbReference type="KEGG" id="dbk:DGMP_17060"/>
<evidence type="ECO:0000256" key="1">
    <source>
        <dbReference type="ARBA" id="ARBA00037999"/>
    </source>
</evidence>
<name>A0A8D5FL55_9BACT</name>
<evidence type="ECO:0000256" key="2">
    <source>
        <dbReference type="RuleBase" id="RU004508"/>
    </source>
</evidence>
<sequence>MIPIARPFLGQEEAEAAAQVILSGWVTQGPKVKEFEERFAHYTGAGYACAVSSCTTALHLALLGVGVGAGDIVITVSHSFIATANAIRHCGAEPLFIDIQPDTFNISVEKLEHCLEKYCIRKKDCLYYGQYQKLISNQSPLWHLGNDIGKIAAIVVVHQMGMPCDLKKIISLGDSYNIPVIEDAACAIGSEISFDNGISWEKIGRPHGAVACFSFHPRKVLTTGDGGMLTTNNAELDRTFRLLRQHGMNVSDRERHKSRKVIFENYLITGYNYRMTDIQAAVGIEQLKKLDYMVKRRREIASVYSEAFSDLDRVVTPVESTWCRTNYQSFPVKIERGAKLAMQPLMQDLYENGIATRRGIMNAHQEQPYMSDFWLLQESEKCRDNTLLLPLFVQLVPEEQEYVIQTFKKALS</sequence>
<dbReference type="PANTHER" id="PTHR30244">
    <property type="entry name" value="TRANSAMINASE"/>
    <property type="match status" value="1"/>
</dbReference>
<keyword evidence="3" id="KW-0032">Aminotransferase</keyword>
<protein>
    <submittedName>
        <fullName evidence="3">Aminotransferase DegT</fullName>
    </submittedName>
</protein>
<accession>A0A8D5FL55</accession>
<dbReference type="RefSeq" id="WP_228857083.1">
    <property type="nucleotide sequence ID" value="NZ_AP024086.1"/>
</dbReference>
<keyword evidence="2" id="KW-0663">Pyridoxal phosphate</keyword>
<reference evidence="3" key="1">
    <citation type="submission" date="2020-09" db="EMBL/GenBank/DDBJ databases">
        <title>Desulfogranum mesoprofundum gen. nov., sp. nov., a novel mesophilic, sulfate-reducing chemolithoautotroph isolated from a deep-sea hydrothermal vent chimney in the Suiyo Seamount.</title>
        <authorList>
            <person name="Hashimoto Y."/>
            <person name="Nakagawa S."/>
        </authorList>
    </citation>
    <scope>NUCLEOTIDE SEQUENCE</scope>
    <source>
        <strain evidence="3">KT2</strain>
    </source>
</reference>
<proteinExistence type="inferred from homology"/>
<dbReference type="InterPro" id="IPR000653">
    <property type="entry name" value="DegT/StrS_aminotransferase"/>
</dbReference>
<dbReference type="GO" id="GO:0008483">
    <property type="term" value="F:transaminase activity"/>
    <property type="evidence" value="ECO:0007669"/>
    <property type="project" value="UniProtKB-KW"/>
</dbReference>
<organism evidence="3 4">
    <name type="scientific">Desulfomarina profundi</name>
    <dbReference type="NCBI Taxonomy" id="2772557"/>
    <lineage>
        <taxon>Bacteria</taxon>
        <taxon>Pseudomonadati</taxon>
        <taxon>Thermodesulfobacteriota</taxon>
        <taxon>Desulfobulbia</taxon>
        <taxon>Desulfobulbales</taxon>
        <taxon>Desulfobulbaceae</taxon>
        <taxon>Desulfomarina</taxon>
    </lineage>
</organism>
<evidence type="ECO:0000313" key="4">
    <source>
        <dbReference type="Proteomes" id="UP000826725"/>
    </source>
</evidence>
<dbReference type="CDD" id="cd00616">
    <property type="entry name" value="AHBA_syn"/>
    <property type="match status" value="1"/>
</dbReference>
<dbReference type="Pfam" id="PF01041">
    <property type="entry name" value="DegT_DnrJ_EryC1"/>
    <property type="match status" value="1"/>
</dbReference>
<evidence type="ECO:0000313" key="3">
    <source>
        <dbReference type="EMBL" id="BCL61013.1"/>
    </source>
</evidence>
<dbReference type="PIRSF" id="PIRSF000390">
    <property type="entry name" value="PLP_StrS"/>
    <property type="match status" value="1"/>
</dbReference>
<dbReference type="GO" id="GO:0000271">
    <property type="term" value="P:polysaccharide biosynthetic process"/>
    <property type="evidence" value="ECO:0007669"/>
    <property type="project" value="TreeGrafter"/>
</dbReference>